<feature type="domain" description="CCHC-type" evidence="1">
    <location>
        <begin position="27"/>
        <end position="42"/>
    </location>
</feature>
<dbReference type="GO" id="GO:0008270">
    <property type="term" value="F:zinc ion binding"/>
    <property type="evidence" value="ECO:0007669"/>
    <property type="project" value="InterPro"/>
</dbReference>
<protein>
    <submittedName>
        <fullName evidence="2">Zinc finger, CCHC-type</fullName>
    </submittedName>
</protein>
<name>A0A6J5LNH1_9CAUD</name>
<dbReference type="EMBL" id="LR796284">
    <property type="protein sequence ID" value="CAB4134436.1"/>
    <property type="molecule type" value="Genomic_DNA"/>
</dbReference>
<sequence length="63" mass="7303">MVVGGPPKPCREGSIPSLFAKTHTEKVCTFCGSEEHRVYDCPMQQEWVKQQQELRDRENKKKP</sequence>
<gene>
    <name evidence="2" type="ORF">UFOVP273_64</name>
</gene>
<evidence type="ECO:0000313" key="2">
    <source>
        <dbReference type="EMBL" id="CAB4134436.1"/>
    </source>
</evidence>
<organism evidence="2">
    <name type="scientific">uncultured Caudovirales phage</name>
    <dbReference type="NCBI Taxonomy" id="2100421"/>
    <lineage>
        <taxon>Viruses</taxon>
        <taxon>Duplodnaviria</taxon>
        <taxon>Heunggongvirae</taxon>
        <taxon>Uroviricota</taxon>
        <taxon>Caudoviricetes</taxon>
        <taxon>Peduoviridae</taxon>
        <taxon>Maltschvirus</taxon>
        <taxon>Maltschvirus maltsch</taxon>
    </lineage>
</organism>
<proteinExistence type="predicted"/>
<evidence type="ECO:0000259" key="1">
    <source>
        <dbReference type="Pfam" id="PF00098"/>
    </source>
</evidence>
<reference evidence="2" key="1">
    <citation type="submission" date="2020-04" db="EMBL/GenBank/DDBJ databases">
        <authorList>
            <person name="Chiriac C."/>
            <person name="Salcher M."/>
            <person name="Ghai R."/>
            <person name="Kavagutti S V."/>
        </authorList>
    </citation>
    <scope>NUCLEOTIDE SEQUENCE</scope>
</reference>
<dbReference type="GO" id="GO:0003676">
    <property type="term" value="F:nucleic acid binding"/>
    <property type="evidence" value="ECO:0007669"/>
    <property type="project" value="InterPro"/>
</dbReference>
<accession>A0A6J5LNH1</accession>
<dbReference type="Pfam" id="PF00098">
    <property type="entry name" value="zf-CCHC"/>
    <property type="match status" value="1"/>
</dbReference>
<dbReference type="InterPro" id="IPR001878">
    <property type="entry name" value="Znf_CCHC"/>
</dbReference>